<name>A0A089XKT4_STRGA</name>
<dbReference type="AlphaFoldDB" id="A0A089XKT4"/>
<feature type="compositionally biased region" description="Low complexity" evidence="1">
    <location>
        <begin position="124"/>
        <end position="138"/>
    </location>
</feature>
<feature type="region of interest" description="Disordered" evidence="1">
    <location>
        <begin position="49"/>
        <end position="138"/>
    </location>
</feature>
<geneLocation type="plasmid" evidence="2 3">
    <name>pSglau1</name>
</geneLocation>
<feature type="compositionally biased region" description="Basic and acidic residues" evidence="1">
    <location>
        <begin position="85"/>
        <end position="96"/>
    </location>
</feature>
<sequence>MSVRPCKRCPAPCADCSRTLRVLAVLLGAALGLALIAFALALGIAADLTGDSPKPTPSAPAVHRARGPDAQPAAHRGADVGPEADPDHAAGPDGHRVQHLRPRVSGRHRRNRGRRSLTPPRCAPAGRLPGRGVVRPGPTLLAAGVRSLDRPSEV</sequence>
<accession>A0A089XKT4</accession>
<organism evidence="2 3">
    <name type="scientific">Streptomyces glaucescens</name>
    <dbReference type="NCBI Taxonomy" id="1907"/>
    <lineage>
        <taxon>Bacteria</taxon>
        <taxon>Bacillati</taxon>
        <taxon>Actinomycetota</taxon>
        <taxon>Actinomycetes</taxon>
        <taxon>Kitasatosporales</taxon>
        <taxon>Streptomycetaceae</taxon>
        <taxon>Streptomyces</taxon>
    </lineage>
</organism>
<evidence type="ECO:0000313" key="3">
    <source>
        <dbReference type="Proteomes" id="UP000029482"/>
    </source>
</evidence>
<proteinExistence type="predicted"/>
<dbReference type="Proteomes" id="UP000029482">
    <property type="component" value="Plasmid pSglau1"/>
</dbReference>
<reference evidence="3" key="1">
    <citation type="journal article" date="2015" name="J. Biotechnol.">
        <title>Complete genome sequence of the actinobacterium Streptomyces glaucescens GLA.O (DSM 40922) consisting of a linear chromosome and one linear plasmid.</title>
        <authorList>
            <person name="Ortseifen V."/>
            <person name="Winkler A."/>
            <person name="Albersmeier A."/>
            <person name="Wendler S."/>
            <person name="Puhler A."/>
            <person name="Kalinowski J."/>
            <person name="Ruckert C."/>
        </authorList>
    </citation>
    <scope>NUCLEOTIDE SEQUENCE [LARGE SCALE GENOMIC DNA]</scope>
    <source>
        <strain evidence="3">DSM 40922 / GLA O</strain>
        <plasmid evidence="3">pSglau1</plasmid>
    </source>
</reference>
<evidence type="ECO:0000256" key="1">
    <source>
        <dbReference type="SAM" id="MobiDB-lite"/>
    </source>
</evidence>
<gene>
    <name evidence="2" type="ORF">SGLAU_33270</name>
</gene>
<feature type="compositionally biased region" description="Basic residues" evidence="1">
    <location>
        <begin position="97"/>
        <end position="115"/>
    </location>
</feature>
<evidence type="ECO:0000313" key="2">
    <source>
        <dbReference type="EMBL" id="AIS02582.1"/>
    </source>
</evidence>
<dbReference type="KEGG" id="sgu:SGLAU_33270"/>
<dbReference type="HOGENOM" id="CLU_1703248_0_0_11"/>
<keyword evidence="3" id="KW-1185">Reference proteome</keyword>
<dbReference type="EMBL" id="CP009439">
    <property type="protein sequence ID" value="AIS02582.1"/>
    <property type="molecule type" value="Genomic_DNA"/>
</dbReference>
<protein>
    <submittedName>
        <fullName evidence="2">Putative membrane protein</fullName>
    </submittedName>
</protein>
<keyword evidence="2" id="KW-0614">Plasmid</keyword>